<dbReference type="SUPFAM" id="SSF53448">
    <property type="entry name" value="Nucleotide-diphospho-sugar transferases"/>
    <property type="match status" value="1"/>
</dbReference>
<evidence type="ECO:0000313" key="4">
    <source>
        <dbReference type="Proteomes" id="UP001056539"/>
    </source>
</evidence>
<dbReference type="Gene3D" id="3.90.550.10">
    <property type="entry name" value="Spore Coat Polysaccharide Biosynthesis Protein SpsA, Chain A"/>
    <property type="match status" value="1"/>
</dbReference>
<dbReference type="Pfam" id="PF24894">
    <property type="entry name" value="Hexapep_GlmU"/>
    <property type="match status" value="1"/>
</dbReference>
<dbReference type="InterPro" id="IPR056818">
    <property type="entry name" value="GlmU/GlgC-like_hexapep"/>
</dbReference>
<dbReference type="KEGG" id="taqu:KDW03_03730"/>
<evidence type="ECO:0000259" key="1">
    <source>
        <dbReference type="Pfam" id="PF00483"/>
    </source>
</evidence>
<feature type="domain" description="Nucleotidyl transferase" evidence="1">
    <location>
        <begin position="4"/>
        <end position="234"/>
    </location>
</feature>
<dbReference type="EMBL" id="CP073355">
    <property type="protein sequence ID" value="URA10923.1"/>
    <property type="molecule type" value="Genomic_DNA"/>
</dbReference>
<evidence type="ECO:0000259" key="2">
    <source>
        <dbReference type="Pfam" id="PF24894"/>
    </source>
</evidence>
<dbReference type="GO" id="GO:0016740">
    <property type="term" value="F:transferase activity"/>
    <property type="evidence" value="ECO:0007669"/>
    <property type="project" value="UniProtKB-KW"/>
</dbReference>
<dbReference type="CDD" id="cd04181">
    <property type="entry name" value="NTP_transferase"/>
    <property type="match status" value="1"/>
</dbReference>
<dbReference type="InterPro" id="IPR029044">
    <property type="entry name" value="Nucleotide-diphossugar_trans"/>
</dbReference>
<organism evidence="3 4">
    <name type="scientific">Thermospira aquatica</name>
    <dbReference type="NCBI Taxonomy" id="2828656"/>
    <lineage>
        <taxon>Bacteria</taxon>
        <taxon>Pseudomonadati</taxon>
        <taxon>Spirochaetota</taxon>
        <taxon>Spirochaetia</taxon>
        <taxon>Brevinematales</taxon>
        <taxon>Thermospiraceae</taxon>
        <taxon>Thermospira</taxon>
    </lineage>
</organism>
<protein>
    <submittedName>
        <fullName evidence="3">NTP transferase domain-containing protein</fullName>
    </submittedName>
</protein>
<proteinExistence type="predicted"/>
<keyword evidence="3" id="KW-0808">Transferase</keyword>
<sequence length="327" mass="36541">MKIIIPVAGVGSRLRPHTHVTPKSLIRVAGKPIIDYILSQCLTLNFSDIIFIIGHLGDQIKSFIKSHYNFSMKFVRQTEFKGLGHAIYQARNLFDQDEDVVILLGDIIFNAHLSSIVGTKDNMIGVMEVTDPRRFGVVMQDENGYVTNLIEKPENPPSNTVIGGVYYFKSAHALFEAIRYLFDHDITTKNEYQLTDAIKRLMYTGEKVKTFSISDWYDCGEKEALLETNEHLLKKVNLQVRIPGSIVIPPVYIHESVEITNSIIGPNVSISEGCVIKNAIISHSIIGSDATVENAILTRSLIGDNAYLYEAPREMNIGPDSEIASSR</sequence>
<accession>A0AAX3BFL9</accession>
<feature type="domain" description="Glucose-1-phosphate adenylyltransferase/Bifunctional protein GlmU-like C-terminal hexapeptide" evidence="2">
    <location>
        <begin position="241"/>
        <end position="284"/>
    </location>
</feature>
<keyword evidence="4" id="KW-1185">Reference proteome</keyword>
<dbReference type="Gene3D" id="2.160.10.10">
    <property type="entry name" value="Hexapeptide repeat proteins"/>
    <property type="match status" value="1"/>
</dbReference>
<reference evidence="3" key="2">
    <citation type="submission" date="2022-06" db="EMBL/GenBank/DDBJ databases">
        <title>Thermospira aquatica gen. nov., sp. nov.</title>
        <authorList>
            <person name="Ben Ali Gam Z."/>
            <person name="Labat M."/>
        </authorList>
    </citation>
    <scope>NUCLEOTIDE SEQUENCE</scope>
    <source>
        <strain evidence="3">F1F22</strain>
    </source>
</reference>
<dbReference type="AlphaFoldDB" id="A0AAX3BFL9"/>
<dbReference type="PANTHER" id="PTHR42883">
    <property type="entry name" value="GLUCOSE-1-PHOSPHATE THYMIDYLTRANSFERASE"/>
    <property type="match status" value="1"/>
</dbReference>
<name>A0AAX3BFL9_9SPIR</name>
<gene>
    <name evidence="3" type="ORF">KDW03_03730</name>
</gene>
<dbReference type="PANTHER" id="PTHR42883:SF2">
    <property type="entry name" value="THYMIDYLYLTRANSFERASE"/>
    <property type="match status" value="1"/>
</dbReference>
<dbReference type="RefSeq" id="WP_271436055.1">
    <property type="nucleotide sequence ID" value="NZ_CP073355.1"/>
</dbReference>
<dbReference type="Pfam" id="PF00483">
    <property type="entry name" value="NTP_transferase"/>
    <property type="match status" value="1"/>
</dbReference>
<dbReference type="InterPro" id="IPR005835">
    <property type="entry name" value="NTP_transferase_dom"/>
</dbReference>
<dbReference type="Proteomes" id="UP001056539">
    <property type="component" value="Chromosome"/>
</dbReference>
<reference evidence="3" key="1">
    <citation type="submission" date="2021-04" db="EMBL/GenBank/DDBJ databases">
        <authorList>
            <person name="Postec A."/>
        </authorList>
    </citation>
    <scope>NUCLEOTIDE SEQUENCE</scope>
    <source>
        <strain evidence="3">F1F22</strain>
    </source>
</reference>
<evidence type="ECO:0000313" key="3">
    <source>
        <dbReference type="EMBL" id="URA10923.1"/>
    </source>
</evidence>